<dbReference type="GO" id="GO:0030246">
    <property type="term" value="F:carbohydrate binding"/>
    <property type="evidence" value="ECO:0007669"/>
    <property type="project" value="UniProtKB-KW"/>
</dbReference>
<dbReference type="InterPro" id="IPR033989">
    <property type="entry name" value="CD209-like_CTLD"/>
</dbReference>
<evidence type="ECO:0000259" key="5">
    <source>
        <dbReference type="PROSITE" id="PS50041"/>
    </source>
</evidence>
<dbReference type="InterPro" id="IPR018378">
    <property type="entry name" value="C-type_lectin_CS"/>
</dbReference>
<name>A0A834F2D1_ORYME</name>
<dbReference type="InterPro" id="IPR050111">
    <property type="entry name" value="C-type_lectin/snaclec_domain"/>
</dbReference>
<evidence type="ECO:0000256" key="4">
    <source>
        <dbReference type="SAM" id="Phobius"/>
    </source>
</evidence>
<organism evidence="6 7">
    <name type="scientific">Oryzias melastigma</name>
    <name type="common">Marine medaka</name>
    <dbReference type="NCBI Taxonomy" id="30732"/>
    <lineage>
        <taxon>Eukaryota</taxon>
        <taxon>Metazoa</taxon>
        <taxon>Chordata</taxon>
        <taxon>Craniata</taxon>
        <taxon>Vertebrata</taxon>
        <taxon>Euteleostomi</taxon>
        <taxon>Actinopterygii</taxon>
        <taxon>Neopterygii</taxon>
        <taxon>Teleostei</taxon>
        <taxon>Neoteleostei</taxon>
        <taxon>Acanthomorphata</taxon>
        <taxon>Ovalentaria</taxon>
        <taxon>Atherinomorphae</taxon>
        <taxon>Beloniformes</taxon>
        <taxon>Adrianichthyidae</taxon>
        <taxon>Oryziinae</taxon>
        <taxon>Oryzias</taxon>
    </lineage>
</organism>
<dbReference type="PROSITE" id="PS00615">
    <property type="entry name" value="C_TYPE_LECTIN_1"/>
    <property type="match status" value="1"/>
</dbReference>
<dbReference type="EMBL" id="WKFB01000707">
    <property type="protein sequence ID" value="KAF6718686.1"/>
    <property type="molecule type" value="Genomic_DNA"/>
</dbReference>
<keyword evidence="3" id="KW-0175">Coiled coil</keyword>
<keyword evidence="4" id="KW-0812">Transmembrane</keyword>
<dbReference type="PANTHER" id="PTHR22803">
    <property type="entry name" value="MANNOSE, PHOSPHOLIPASE, LECTIN RECEPTOR RELATED"/>
    <property type="match status" value="1"/>
</dbReference>
<accession>A0A834F2D1</accession>
<dbReference type="PROSITE" id="PS50041">
    <property type="entry name" value="C_TYPE_LECTIN_2"/>
    <property type="match status" value="2"/>
</dbReference>
<dbReference type="SMART" id="SM00034">
    <property type="entry name" value="CLECT"/>
    <property type="match status" value="2"/>
</dbReference>
<protein>
    <submittedName>
        <fullName evidence="6">C-type lectin domain family 4 member M</fullName>
    </submittedName>
</protein>
<feature type="domain" description="C-type lectin" evidence="5">
    <location>
        <begin position="458"/>
        <end position="582"/>
    </location>
</feature>
<keyword evidence="4" id="KW-1133">Transmembrane helix</keyword>
<feature type="transmembrane region" description="Helical" evidence="4">
    <location>
        <begin position="53"/>
        <end position="73"/>
    </location>
</feature>
<dbReference type="CDD" id="cd03590">
    <property type="entry name" value="CLECT_DC-SIGN_like"/>
    <property type="match status" value="1"/>
</dbReference>
<evidence type="ECO:0000256" key="1">
    <source>
        <dbReference type="ARBA" id="ARBA00022734"/>
    </source>
</evidence>
<evidence type="ECO:0000313" key="7">
    <source>
        <dbReference type="Proteomes" id="UP000646548"/>
    </source>
</evidence>
<feature type="coiled-coil region" evidence="3">
    <location>
        <begin position="420"/>
        <end position="447"/>
    </location>
</feature>
<gene>
    <name evidence="6" type="ORF">FQA47_010739</name>
</gene>
<dbReference type="Pfam" id="PF00059">
    <property type="entry name" value="Lectin_C"/>
    <property type="match status" value="2"/>
</dbReference>
<evidence type="ECO:0000256" key="2">
    <source>
        <dbReference type="ARBA" id="ARBA00023157"/>
    </source>
</evidence>
<keyword evidence="4" id="KW-0472">Membrane</keyword>
<keyword evidence="1 6" id="KW-0430">Lectin</keyword>
<dbReference type="SUPFAM" id="SSF56436">
    <property type="entry name" value="C-type lectin-like"/>
    <property type="match status" value="2"/>
</dbReference>
<sequence length="597" mass="68947">MGGKELHETNFEDGSEILVCQEDLRDEQHPDDNNGIQLKVFTFSMSQGRCRTLAAVSLTILAAVLLIVDIALAHRYNKLTDTHLITTDVNQIGEELDKLQGAYKTSVESMKDAQKKFIMEGNSQTETKWEFEHQTRRSKDYQDQIDQFQEDISKLRSHLPIINDGCKYCPEGWIFLNSNCYFYDFSNRFGVKTWQKAREFCQMYGGDLLVLNSKDKENTTVKYLMTHQNPSRPEEAFWFGLTDSQVEKTWKWVDGTTLVEGYWIEGKPNYFSNDEDCAAVMAKENIFQAWKDSNCGSQPHTRIHTHSLISRFSSEKKSVNILCSQKCNRGFSQKLTKRCHSEERSTKDPAVMNKRLKKAPKPKTFDMSDLAASPLLAELNFYLNQTHIIKAKEEAQAALIKERANHLQIKQEVNLKRTFVDKLQGKLETLKQEITILESNKTNLEKNCGWCMPGWIFQKRSCYYFSDEEVSSKKNWTDSRNYCMSKGGDLLVINNLEEQQLIRTHLPRRSSSHVWWLNGFWIGLTDAVTQGVWMWVNNVTETSTAYWRTGQPSHFGSQTGNCVAFLGDTLTTWYNANCNQHRLNWICEKEASKTDVV</sequence>
<dbReference type="InterPro" id="IPR001304">
    <property type="entry name" value="C-type_lectin-like"/>
</dbReference>
<dbReference type="InterPro" id="IPR016186">
    <property type="entry name" value="C-type_lectin-like/link_sf"/>
</dbReference>
<dbReference type="InterPro" id="IPR016187">
    <property type="entry name" value="CTDL_fold"/>
</dbReference>
<evidence type="ECO:0000313" key="6">
    <source>
        <dbReference type="EMBL" id="KAF6718686.1"/>
    </source>
</evidence>
<reference evidence="6" key="1">
    <citation type="journal article" name="BMC Genomics">
        <title>Long-read sequencing and de novo genome assembly of marine medaka (Oryzias melastigma).</title>
        <authorList>
            <person name="Liang P."/>
            <person name="Saqib H.S.A."/>
            <person name="Ni X."/>
            <person name="Shen Y."/>
        </authorList>
    </citation>
    <scope>NUCLEOTIDE SEQUENCE</scope>
    <source>
        <strain evidence="6">Bigg-433</strain>
    </source>
</reference>
<proteinExistence type="predicted"/>
<dbReference type="Proteomes" id="UP000646548">
    <property type="component" value="Unassembled WGS sequence"/>
</dbReference>
<comment type="caution">
    <text evidence="6">The sequence shown here is derived from an EMBL/GenBank/DDBJ whole genome shotgun (WGS) entry which is preliminary data.</text>
</comment>
<keyword evidence="2" id="KW-1015">Disulfide bond</keyword>
<feature type="domain" description="C-type lectin" evidence="5">
    <location>
        <begin position="176"/>
        <end position="295"/>
    </location>
</feature>
<feature type="coiled-coil region" evidence="3">
    <location>
        <begin position="131"/>
        <end position="158"/>
    </location>
</feature>
<evidence type="ECO:0000256" key="3">
    <source>
        <dbReference type="SAM" id="Coils"/>
    </source>
</evidence>
<dbReference type="AlphaFoldDB" id="A0A834F2D1"/>
<dbReference type="Gene3D" id="3.10.100.10">
    <property type="entry name" value="Mannose-Binding Protein A, subunit A"/>
    <property type="match status" value="2"/>
</dbReference>